<dbReference type="RefSeq" id="WP_161818661.1">
    <property type="nucleotide sequence ID" value="NZ_JAACJS010000012.1"/>
</dbReference>
<comment type="caution">
    <text evidence="2">The sequence shown here is derived from an EMBL/GenBank/DDBJ whole genome shotgun (WGS) entry which is preliminary data.</text>
</comment>
<organism evidence="2 3">
    <name type="scientific">Sediminibacterium roseum</name>
    <dbReference type="NCBI Taxonomy" id="1978412"/>
    <lineage>
        <taxon>Bacteria</taxon>
        <taxon>Pseudomonadati</taxon>
        <taxon>Bacteroidota</taxon>
        <taxon>Chitinophagia</taxon>
        <taxon>Chitinophagales</taxon>
        <taxon>Chitinophagaceae</taxon>
        <taxon>Sediminibacterium</taxon>
    </lineage>
</organism>
<accession>A0ABW9ZVW2</accession>
<protein>
    <submittedName>
        <fullName evidence="2">Uncharacterized protein</fullName>
    </submittedName>
</protein>
<proteinExistence type="predicted"/>
<evidence type="ECO:0000313" key="3">
    <source>
        <dbReference type="Proteomes" id="UP000753802"/>
    </source>
</evidence>
<evidence type="ECO:0000313" key="2">
    <source>
        <dbReference type="EMBL" id="NCI50359.1"/>
    </source>
</evidence>
<dbReference type="Proteomes" id="UP000753802">
    <property type="component" value="Unassembled WGS sequence"/>
</dbReference>
<feature type="signal peptide" evidence="1">
    <location>
        <begin position="1"/>
        <end position="19"/>
    </location>
</feature>
<reference evidence="2 3" key="1">
    <citation type="submission" date="2020-01" db="EMBL/GenBank/DDBJ databases">
        <title>Genome analysis.</title>
        <authorList>
            <person name="Wu S."/>
            <person name="Wang G."/>
        </authorList>
    </citation>
    <scope>NUCLEOTIDE SEQUENCE [LARGE SCALE GENOMIC DNA]</scope>
    <source>
        <strain evidence="2 3">SYL130</strain>
    </source>
</reference>
<keyword evidence="3" id="KW-1185">Reference proteome</keyword>
<evidence type="ECO:0000256" key="1">
    <source>
        <dbReference type="SAM" id="SignalP"/>
    </source>
</evidence>
<gene>
    <name evidence="2" type="ORF">GWC95_10530</name>
</gene>
<keyword evidence="1" id="KW-0732">Signal</keyword>
<name>A0ABW9ZVW2_9BACT</name>
<feature type="chain" id="PRO_5045460466" evidence="1">
    <location>
        <begin position="20"/>
        <end position="142"/>
    </location>
</feature>
<sequence>MKTFTLLFSLLLAGLAANAQPKPNLVRQAEVKSVKIAKDAVVTGYEATIAAGRLSLAKVITAEEGEPVVQGYTLTLYSDNSFNNRKPVKIGLSRKSFDSVFTRGSAEMVAKYPKLNKYVTDNKLSLSEEKGWISIIEYFNTL</sequence>
<dbReference type="EMBL" id="JAACJS010000012">
    <property type="protein sequence ID" value="NCI50359.1"/>
    <property type="molecule type" value="Genomic_DNA"/>
</dbReference>